<evidence type="ECO:0000256" key="1">
    <source>
        <dbReference type="ARBA" id="ARBA00001933"/>
    </source>
</evidence>
<comment type="caution">
    <text evidence="7">The sequence shown here is derived from an EMBL/GenBank/DDBJ whole genome shotgun (WGS) entry which is preliminary data.</text>
</comment>
<protein>
    <submittedName>
        <fullName evidence="7">Histidinol-phosphate aminotransferase</fullName>
        <ecNumber evidence="7">2.6.1.9</ecNumber>
    </submittedName>
</protein>
<evidence type="ECO:0000256" key="4">
    <source>
        <dbReference type="ARBA" id="ARBA00022679"/>
    </source>
</evidence>
<evidence type="ECO:0000256" key="5">
    <source>
        <dbReference type="ARBA" id="ARBA00022898"/>
    </source>
</evidence>
<organism evidence="7">
    <name type="scientific">bioreactor metagenome</name>
    <dbReference type="NCBI Taxonomy" id="1076179"/>
    <lineage>
        <taxon>unclassified sequences</taxon>
        <taxon>metagenomes</taxon>
        <taxon>ecological metagenomes</taxon>
    </lineage>
</organism>
<sequence length="431" mass="47104">MNQLAVELNEILAGSAASRLLSDMGTRMYFPKGILTQSAEAGQKAHRFNATIGMAYEHGEPMMLDALREALPGLNRTEAVAYAPTGGVAALRKEWKDSLFKKNPSLKGKSFSLPVVAPGLTAAVSYLCDMFLNPGDAVIMPDLFWPNYKLIVEERKSAKGYTFPTFSGEGYNIEGLAAALRKAVAEKGKAACILNFPNNPTGYSLTLKEADSIVKLLVSLAEEGADLLVIADDAYFGLQYEEGLLSESIFARLVDAHERILAVKADGPTKEDYVWGFRVGFISFGGKGLTEPMQEALVKKAMGVIRSSVSSSSGLAQQLLLKALLYPGYETQKARYRKILEGRYKAMKNYLGSRKLPSSLKPLPFNSGYFMSFECEGFSAEALRQKLLDELGIGTISMQDKYLRIAFSSVEESQMAELLDAVVAKTLELSR</sequence>
<dbReference type="InterPro" id="IPR015421">
    <property type="entry name" value="PyrdxlP-dep_Trfase_major"/>
</dbReference>
<dbReference type="EMBL" id="VSSQ01000030">
    <property type="protein sequence ID" value="MPL65857.1"/>
    <property type="molecule type" value="Genomic_DNA"/>
</dbReference>
<dbReference type="NCBIfam" id="NF006388">
    <property type="entry name" value="PRK08637.1"/>
    <property type="match status" value="1"/>
</dbReference>
<evidence type="ECO:0000259" key="6">
    <source>
        <dbReference type="Pfam" id="PF00155"/>
    </source>
</evidence>
<keyword evidence="5" id="KW-0663">Pyridoxal phosphate</keyword>
<evidence type="ECO:0000256" key="2">
    <source>
        <dbReference type="ARBA" id="ARBA00007441"/>
    </source>
</evidence>
<dbReference type="PANTHER" id="PTHR46383">
    <property type="entry name" value="ASPARTATE AMINOTRANSFERASE"/>
    <property type="match status" value="1"/>
</dbReference>
<dbReference type="InterPro" id="IPR015424">
    <property type="entry name" value="PyrdxlP-dep_Trfase"/>
</dbReference>
<comment type="similarity">
    <text evidence="2">Belongs to the class-I pyridoxal-phosphate-dependent aminotransferase family.</text>
</comment>
<dbReference type="SUPFAM" id="SSF53383">
    <property type="entry name" value="PLP-dependent transferases"/>
    <property type="match status" value="1"/>
</dbReference>
<accession>A0A644THF0</accession>
<gene>
    <name evidence="7" type="primary">hisC_6</name>
    <name evidence="7" type="ORF">SDC9_11522</name>
</gene>
<evidence type="ECO:0000313" key="7">
    <source>
        <dbReference type="EMBL" id="MPL65857.1"/>
    </source>
</evidence>
<proteinExistence type="inferred from homology"/>
<dbReference type="Gene3D" id="3.90.1150.10">
    <property type="entry name" value="Aspartate Aminotransferase, domain 1"/>
    <property type="match status" value="1"/>
</dbReference>
<dbReference type="PANTHER" id="PTHR46383:SF1">
    <property type="entry name" value="ASPARTATE AMINOTRANSFERASE"/>
    <property type="match status" value="1"/>
</dbReference>
<feature type="domain" description="Aminotransferase class I/classII large" evidence="6">
    <location>
        <begin position="63"/>
        <end position="422"/>
    </location>
</feature>
<dbReference type="InterPro" id="IPR050596">
    <property type="entry name" value="AspAT/PAT-like"/>
</dbReference>
<keyword evidence="3 7" id="KW-0032">Aminotransferase</keyword>
<reference evidence="7" key="1">
    <citation type="submission" date="2019-08" db="EMBL/GenBank/DDBJ databases">
        <authorList>
            <person name="Kucharzyk K."/>
            <person name="Murdoch R.W."/>
            <person name="Higgins S."/>
            <person name="Loffler F."/>
        </authorList>
    </citation>
    <scope>NUCLEOTIDE SEQUENCE</scope>
</reference>
<dbReference type="GO" id="GO:0004400">
    <property type="term" value="F:histidinol-phosphate transaminase activity"/>
    <property type="evidence" value="ECO:0007669"/>
    <property type="project" value="UniProtKB-EC"/>
</dbReference>
<name>A0A644THF0_9ZZZZ</name>
<dbReference type="GO" id="GO:0006520">
    <property type="term" value="P:amino acid metabolic process"/>
    <property type="evidence" value="ECO:0007669"/>
    <property type="project" value="InterPro"/>
</dbReference>
<comment type="cofactor">
    <cofactor evidence="1">
        <name>pyridoxal 5'-phosphate</name>
        <dbReference type="ChEBI" id="CHEBI:597326"/>
    </cofactor>
</comment>
<dbReference type="AlphaFoldDB" id="A0A644THF0"/>
<dbReference type="EC" id="2.6.1.9" evidence="7"/>
<dbReference type="CDD" id="cd00609">
    <property type="entry name" value="AAT_like"/>
    <property type="match status" value="1"/>
</dbReference>
<dbReference type="InterPro" id="IPR004839">
    <property type="entry name" value="Aminotransferase_I/II_large"/>
</dbReference>
<dbReference type="GO" id="GO:0030170">
    <property type="term" value="F:pyridoxal phosphate binding"/>
    <property type="evidence" value="ECO:0007669"/>
    <property type="project" value="InterPro"/>
</dbReference>
<keyword evidence="4 7" id="KW-0808">Transferase</keyword>
<dbReference type="Pfam" id="PF00155">
    <property type="entry name" value="Aminotran_1_2"/>
    <property type="match status" value="1"/>
</dbReference>
<dbReference type="Gene3D" id="3.40.640.10">
    <property type="entry name" value="Type I PLP-dependent aspartate aminotransferase-like (Major domain)"/>
    <property type="match status" value="1"/>
</dbReference>
<evidence type="ECO:0000256" key="3">
    <source>
        <dbReference type="ARBA" id="ARBA00022576"/>
    </source>
</evidence>
<dbReference type="InterPro" id="IPR015422">
    <property type="entry name" value="PyrdxlP-dep_Trfase_small"/>
</dbReference>